<keyword evidence="2" id="KW-1185">Reference proteome</keyword>
<organism evidence="1 2">
    <name type="scientific">Russula earlei</name>
    <dbReference type="NCBI Taxonomy" id="71964"/>
    <lineage>
        <taxon>Eukaryota</taxon>
        <taxon>Fungi</taxon>
        <taxon>Dikarya</taxon>
        <taxon>Basidiomycota</taxon>
        <taxon>Agaricomycotina</taxon>
        <taxon>Agaricomycetes</taxon>
        <taxon>Russulales</taxon>
        <taxon>Russulaceae</taxon>
        <taxon>Russula</taxon>
    </lineage>
</organism>
<evidence type="ECO:0000313" key="2">
    <source>
        <dbReference type="Proteomes" id="UP001207468"/>
    </source>
</evidence>
<name>A0ACC0TQH0_9AGAM</name>
<comment type="caution">
    <text evidence="1">The sequence shown here is derived from an EMBL/GenBank/DDBJ whole genome shotgun (WGS) entry which is preliminary data.</text>
</comment>
<sequence length="345" mass="39121">MIPPAAMQTIAVMNDTTPATLRDTLAVKGKKTPKEKGRGSVSTEGNGYTSISTHTNNDGPITIVETDAIAAEGTHYTFKKINGNLVELTVNGVGIPNEAYKEYYAAIEKVEMAQHRNMEEAMARHRADQQQQRLDQEEKRRNIALQAEMRQQKQILTKKMDKEIKKADEHMRLMDDQQNQASDRELLEQKKQIMEMKRQRDSLSRVIDAAIRKAKVAPFAKTAAFQYQWQVDKQKQWQRDSITYAIKAEAAKTRAAADKIRLQVSVNIIKNIIADLAKENIIVDIDHSWFGLDAKQFIVDGKPITGEIYEKFKAKYLKIEGMGYYYGPVQVSGRGVFLDKEALGK</sequence>
<reference evidence="1" key="1">
    <citation type="submission" date="2021-03" db="EMBL/GenBank/DDBJ databases">
        <title>Evolutionary priming and transition to the ectomycorrhizal habit in an iconic lineage of mushroom-forming fungi: is preadaptation a requirement?</title>
        <authorList>
            <consortium name="DOE Joint Genome Institute"/>
            <person name="Looney B.P."/>
            <person name="Miyauchi S."/>
            <person name="Morin E."/>
            <person name="Drula E."/>
            <person name="Courty P.E."/>
            <person name="Chicoki N."/>
            <person name="Fauchery L."/>
            <person name="Kohler A."/>
            <person name="Kuo A."/>
            <person name="LaButti K."/>
            <person name="Pangilinan J."/>
            <person name="Lipzen A."/>
            <person name="Riley R."/>
            <person name="Andreopoulos W."/>
            <person name="He G."/>
            <person name="Johnson J."/>
            <person name="Barry K.W."/>
            <person name="Grigoriev I.V."/>
            <person name="Nagy L."/>
            <person name="Hibbett D."/>
            <person name="Henrissat B."/>
            <person name="Matheny P.B."/>
            <person name="Labbe J."/>
            <person name="Martin A.F."/>
        </authorList>
    </citation>
    <scope>NUCLEOTIDE SEQUENCE</scope>
    <source>
        <strain evidence="1">BPL698</strain>
    </source>
</reference>
<gene>
    <name evidence="1" type="ORF">F5148DRAFT_1155101</name>
</gene>
<proteinExistence type="predicted"/>
<evidence type="ECO:0000313" key="1">
    <source>
        <dbReference type="EMBL" id="KAI9431370.1"/>
    </source>
</evidence>
<dbReference type="EMBL" id="JAGFNK010001448">
    <property type="protein sequence ID" value="KAI9431370.1"/>
    <property type="molecule type" value="Genomic_DNA"/>
</dbReference>
<protein>
    <submittedName>
        <fullName evidence="1">Uncharacterized protein</fullName>
    </submittedName>
</protein>
<dbReference type="Proteomes" id="UP001207468">
    <property type="component" value="Unassembled WGS sequence"/>
</dbReference>
<accession>A0ACC0TQH0</accession>